<protein>
    <recommendedName>
        <fullName evidence="7 8">Small ribosomal subunit protein bS20</fullName>
    </recommendedName>
</protein>
<feature type="region of interest" description="Disordered" evidence="9">
    <location>
        <begin position="1"/>
        <end position="27"/>
    </location>
</feature>
<keyword evidence="6 8" id="KW-0687">Ribonucleoprotein</keyword>
<dbReference type="Gene3D" id="1.20.58.110">
    <property type="entry name" value="Ribosomal protein S20"/>
    <property type="match status" value="1"/>
</dbReference>
<evidence type="ECO:0000256" key="2">
    <source>
        <dbReference type="ARBA" id="ARBA00007634"/>
    </source>
</evidence>
<evidence type="ECO:0000256" key="9">
    <source>
        <dbReference type="SAM" id="MobiDB-lite"/>
    </source>
</evidence>
<dbReference type="NCBIfam" id="TIGR00029">
    <property type="entry name" value="S20"/>
    <property type="match status" value="1"/>
</dbReference>
<evidence type="ECO:0000256" key="3">
    <source>
        <dbReference type="ARBA" id="ARBA00022730"/>
    </source>
</evidence>
<sequence length="89" mass="9976">MANHKSALKRARQNEKKRLRNKAGKSRIKHIIKDLRLSMESEPAETLAKKLDLAKSAIHKAAKKGAFHPRTASRKISRLAVLVNKKADA</sequence>
<evidence type="ECO:0000313" key="10">
    <source>
        <dbReference type="EMBL" id="VEN75416.1"/>
    </source>
</evidence>
<evidence type="ECO:0000256" key="4">
    <source>
        <dbReference type="ARBA" id="ARBA00022884"/>
    </source>
</evidence>
<dbReference type="InterPro" id="IPR002583">
    <property type="entry name" value="Ribosomal_bS20"/>
</dbReference>
<evidence type="ECO:0000256" key="5">
    <source>
        <dbReference type="ARBA" id="ARBA00022980"/>
    </source>
</evidence>
<dbReference type="GO" id="GO:0003735">
    <property type="term" value="F:structural constituent of ribosome"/>
    <property type="evidence" value="ECO:0007669"/>
    <property type="project" value="InterPro"/>
</dbReference>
<keyword evidence="5 8" id="KW-0689">Ribosomal protein</keyword>
<dbReference type="SUPFAM" id="SSF46992">
    <property type="entry name" value="Ribosomal protein S20"/>
    <property type="match status" value="1"/>
</dbReference>
<name>A0A484HLY4_9BACT</name>
<organism evidence="10">
    <name type="scientific">uncultured Desulfobacteraceae bacterium</name>
    <dbReference type="NCBI Taxonomy" id="218296"/>
    <lineage>
        <taxon>Bacteria</taxon>
        <taxon>Pseudomonadati</taxon>
        <taxon>Thermodesulfobacteriota</taxon>
        <taxon>Desulfobacteria</taxon>
        <taxon>Desulfobacterales</taxon>
        <taxon>Desulfobacteraceae</taxon>
        <taxon>environmental samples</taxon>
    </lineage>
</organism>
<gene>
    <name evidence="8 10" type="primary">rpsT</name>
    <name evidence="10" type="ORF">EPICR_90011</name>
</gene>
<evidence type="ECO:0000256" key="1">
    <source>
        <dbReference type="ARBA" id="ARBA00003134"/>
    </source>
</evidence>
<dbReference type="GO" id="GO:0070181">
    <property type="term" value="F:small ribosomal subunit rRNA binding"/>
    <property type="evidence" value="ECO:0007669"/>
    <property type="project" value="TreeGrafter"/>
</dbReference>
<dbReference type="GO" id="GO:0015935">
    <property type="term" value="C:small ribosomal subunit"/>
    <property type="evidence" value="ECO:0007669"/>
    <property type="project" value="TreeGrafter"/>
</dbReference>
<dbReference type="HAMAP" id="MF_00500">
    <property type="entry name" value="Ribosomal_bS20"/>
    <property type="match status" value="1"/>
</dbReference>
<evidence type="ECO:0000256" key="7">
    <source>
        <dbReference type="ARBA" id="ARBA00035136"/>
    </source>
</evidence>
<dbReference type="PANTHER" id="PTHR33398">
    <property type="entry name" value="30S RIBOSOMAL PROTEIN S20"/>
    <property type="match status" value="1"/>
</dbReference>
<dbReference type="GO" id="GO:0006412">
    <property type="term" value="P:translation"/>
    <property type="evidence" value="ECO:0007669"/>
    <property type="project" value="UniProtKB-UniRule"/>
</dbReference>
<keyword evidence="4 8" id="KW-0694">RNA-binding</keyword>
<evidence type="ECO:0000256" key="8">
    <source>
        <dbReference type="HAMAP-Rule" id="MF_00500"/>
    </source>
</evidence>
<reference evidence="10" key="1">
    <citation type="submission" date="2019-01" db="EMBL/GenBank/DDBJ databases">
        <authorList>
            <consortium name="Genoscope - CEA"/>
            <person name="William W."/>
        </authorList>
    </citation>
    <scope>NUCLEOTIDE SEQUENCE</scope>
    <source>
        <strain evidence="10">CR-1</strain>
    </source>
</reference>
<comment type="function">
    <text evidence="1 8">Binds directly to 16S ribosomal RNA.</text>
</comment>
<accession>A0A484HLY4</accession>
<evidence type="ECO:0000256" key="6">
    <source>
        <dbReference type="ARBA" id="ARBA00023274"/>
    </source>
</evidence>
<dbReference type="EMBL" id="CAACVI010000052">
    <property type="protein sequence ID" value="VEN75416.1"/>
    <property type="molecule type" value="Genomic_DNA"/>
</dbReference>
<keyword evidence="3 8" id="KW-0699">rRNA-binding</keyword>
<dbReference type="Pfam" id="PF01649">
    <property type="entry name" value="Ribosomal_S20p"/>
    <property type="match status" value="1"/>
</dbReference>
<dbReference type="InterPro" id="IPR036510">
    <property type="entry name" value="Ribosomal_bS20_sf"/>
</dbReference>
<comment type="similarity">
    <text evidence="2 8">Belongs to the bacterial ribosomal protein bS20 family.</text>
</comment>
<proteinExistence type="inferred from homology"/>
<dbReference type="PANTHER" id="PTHR33398:SF1">
    <property type="entry name" value="SMALL RIBOSOMAL SUBUNIT PROTEIN BS20C"/>
    <property type="match status" value="1"/>
</dbReference>
<dbReference type="AlphaFoldDB" id="A0A484HLY4"/>